<accession>A0A0X3UBN5</accession>
<dbReference type="RefSeq" id="WP_157770102.1">
    <property type="nucleotide sequence ID" value="NZ_LQBQ01000003.1"/>
</dbReference>
<sequence>MTRRPETYSHTPITNEEVRRQLKRILGFPGFQASGRRRDMLAYVVEEALAGRASGIKATTIAMAVFDRGGDFDQQSDPVVRLEARKLRRDLDTYYADAGRGDPIRISIPKGRYVPKFEALTAPDPTGNSPSVQEIPAVPPEPEAGVADIQLSQEGATSSRRRRFAVVAVAVLALAAVAIGAIYRTEDKATTGPDIPVAGASILIEGFESRGTDELTSLLAAGLAQEIAAALLKFPDLSVYLEPTGPSQPQAARSRPNTQFVVTGTVWQQDDTLLVSTTLKRNEDQKVLWSERYSEGPENRSITEIQDEISSQIATVVGQSYGRPLNEARTLALSHSATSSLDAYACVARAQIYRRTIRTEEYQAARDCLENAVREDPDYARAWAVLAYLRMDAARFGYDDTLAEGEKFVPAREAAMRALSLAPKDIDALRALSHIEYYEGDFDSSIDYAQQAVEANPNDPDALANLAYRLGTRNRFEEAVPLMERAIARSVQPVPFYYHIIAMNHMMRGDWEDMLEAANHSVADGSSVSYALLAIAHGALGNETAARKNLDRMAERWPLLAEDPKAAFELHNVESEIIEEIVSGLEQAGLKKN</sequence>
<evidence type="ECO:0000256" key="2">
    <source>
        <dbReference type="SAM" id="Phobius"/>
    </source>
</evidence>
<evidence type="ECO:0000313" key="3">
    <source>
        <dbReference type="EMBL" id="KUJ85244.1"/>
    </source>
</evidence>
<feature type="transmembrane region" description="Helical" evidence="2">
    <location>
        <begin position="164"/>
        <end position="183"/>
    </location>
</feature>
<dbReference type="PANTHER" id="PTHR12558:SF33">
    <property type="entry name" value="BLL7664 PROTEIN"/>
    <property type="match status" value="1"/>
</dbReference>
<name>A0A0X3UBN5_9RHOB</name>
<dbReference type="Proteomes" id="UP000053791">
    <property type="component" value="Unassembled WGS sequence"/>
</dbReference>
<dbReference type="Gene3D" id="1.25.40.10">
    <property type="entry name" value="Tetratricopeptide repeat domain"/>
    <property type="match status" value="2"/>
</dbReference>
<dbReference type="Pfam" id="PF13432">
    <property type="entry name" value="TPR_16"/>
    <property type="match status" value="2"/>
</dbReference>
<dbReference type="SUPFAM" id="SSF48452">
    <property type="entry name" value="TPR-like"/>
    <property type="match status" value="1"/>
</dbReference>
<dbReference type="EMBL" id="LQBQ01000003">
    <property type="protein sequence ID" value="KUJ85244.1"/>
    <property type="molecule type" value="Genomic_DNA"/>
</dbReference>
<dbReference type="STRING" id="1685379.AVO45_17225"/>
<dbReference type="PROSITE" id="PS50005">
    <property type="entry name" value="TPR"/>
    <property type="match status" value="1"/>
</dbReference>
<comment type="caution">
    <text evidence="3">The sequence shown here is derived from an EMBL/GenBank/DDBJ whole genome shotgun (WGS) entry which is preliminary data.</text>
</comment>
<evidence type="ECO:0000313" key="4">
    <source>
        <dbReference type="Proteomes" id="UP000053791"/>
    </source>
</evidence>
<dbReference type="AlphaFoldDB" id="A0A0X3UBN5"/>
<feature type="repeat" description="TPR" evidence="1">
    <location>
        <begin position="426"/>
        <end position="459"/>
    </location>
</feature>
<keyword evidence="2" id="KW-0812">Transmembrane</keyword>
<keyword evidence="4" id="KW-1185">Reference proteome</keyword>
<organism evidence="3 4">
    <name type="scientific">Ruegeria marisrubri</name>
    <dbReference type="NCBI Taxonomy" id="1685379"/>
    <lineage>
        <taxon>Bacteria</taxon>
        <taxon>Pseudomonadati</taxon>
        <taxon>Pseudomonadota</taxon>
        <taxon>Alphaproteobacteria</taxon>
        <taxon>Rhodobacterales</taxon>
        <taxon>Roseobacteraceae</taxon>
        <taxon>Ruegeria</taxon>
    </lineage>
</organism>
<dbReference type="OrthoDB" id="54411at2"/>
<dbReference type="InterPro" id="IPR011990">
    <property type="entry name" value="TPR-like_helical_dom_sf"/>
</dbReference>
<reference evidence="3 4" key="1">
    <citation type="submission" date="2015-12" db="EMBL/GenBank/DDBJ databases">
        <authorList>
            <person name="Shamseldin A."/>
            <person name="Moawad H."/>
            <person name="Abd El-Rahim W.M."/>
            <person name="Sadowsky M.J."/>
        </authorList>
    </citation>
    <scope>NUCLEOTIDE SEQUENCE [LARGE SCALE GENOMIC DNA]</scope>
    <source>
        <strain evidence="3 4">ZGT118</strain>
    </source>
</reference>
<keyword evidence="1" id="KW-0802">TPR repeat</keyword>
<protein>
    <submittedName>
        <fullName evidence="3">Uncharacterized protein</fullName>
    </submittedName>
</protein>
<keyword evidence="2" id="KW-0472">Membrane</keyword>
<gene>
    <name evidence="3" type="ORF">AVO45_17225</name>
</gene>
<dbReference type="SMART" id="SM00028">
    <property type="entry name" value="TPR"/>
    <property type="match status" value="3"/>
</dbReference>
<proteinExistence type="predicted"/>
<evidence type="ECO:0000256" key="1">
    <source>
        <dbReference type="PROSITE-ProRule" id="PRU00339"/>
    </source>
</evidence>
<keyword evidence="2" id="KW-1133">Transmembrane helix</keyword>
<dbReference type="PANTHER" id="PTHR12558">
    <property type="entry name" value="CELL DIVISION CYCLE 16,23,27"/>
    <property type="match status" value="1"/>
</dbReference>
<dbReference type="InterPro" id="IPR019734">
    <property type="entry name" value="TPR_rpt"/>
</dbReference>